<protein>
    <recommendedName>
        <fullName evidence="2">Carbohydrate-binding domain-containing protein</fullName>
    </recommendedName>
</protein>
<gene>
    <name evidence="1" type="ORF">CARN1_2452</name>
</gene>
<reference evidence="1" key="1">
    <citation type="submission" date="2009-10" db="EMBL/GenBank/DDBJ databases">
        <title>Diversity of trophic interactions inside an arsenic-rich microbial ecosystem.</title>
        <authorList>
            <person name="Bertin P.N."/>
            <person name="Heinrich-Salmeron A."/>
            <person name="Pelletier E."/>
            <person name="Goulhen-Chollet F."/>
            <person name="Arsene-Ploetze F."/>
            <person name="Gallien S."/>
            <person name="Calteau A."/>
            <person name="Vallenet D."/>
            <person name="Casiot C."/>
            <person name="Chane-Woon-Ming B."/>
            <person name="Giloteaux L."/>
            <person name="Barakat M."/>
            <person name="Bonnefoy V."/>
            <person name="Bruneel O."/>
            <person name="Chandler M."/>
            <person name="Cleiss J."/>
            <person name="Duran R."/>
            <person name="Elbaz-Poulichet F."/>
            <person name="Fonknechten N."/>
            <person name="Lauga B."/>
            <person name="Mornico D."/>
            <person name="Ortet P."/>
            <person name="Schaeffer C."/>
            <person name="Siguier P."/>
            <person name="Alexander Thil Smith A."/>
            <person name="Van Dorsselaer A."/>
            <person name="Weissenbach J."/>
            <person name="Medigue C."/>
            <person name="Le Paslier D."/>
        </authorList>
    </citation>
    <scope>NUCLEOTIDE SEQUENCE</scope>
</reference>
<accession>E6PGW0</accession>
<dbReference type="Gene3D" id="2.60.40.1190">
    <property type="match status" value="1"/>
</dbReference>
<dbReference type="EMBL" id="CABL01000015">
    <property type="protein sequence ID" value="CBH75698.1"/>
    <property type="molecule type" value="Genomic_DNA"/>
</dbReference>
<proteinExistence type="predicted"/>
<dbReference type="AlphaFoldDB" id="E6PGW0"/>
<organism evidence="1">
    <name type="scientific">mine drainage metagenome</name>
    <dbReference type="NCBI Taxonomy" id="410659"/>
    <lineage>
        <taxon>unclassified sequences</taxon>
        <taxon>metagenomes</taxon>
        <taxon>ecological metagenomes</taxon>
    </lineage>
</organism>
<name>E6PGW0_9ZZZZ</name>
<dbReference type="SUPFAM" id="SSF49344">
    <property type="entry name" value="CBD9-like"/>
    <property type="match status" value="1"/>
</dbReference>
<sequence>MLLSKTTLAAVVATLLVSLSTPAARAASLPSLQVPMLAREPAITGRVDASWHGAARIRLRYDFTNRRRAAHPPVVYVGQDARGLDIAFVVTQHSPVVASTLSDGPGVFGDDNVQVSLNPQGVQGFSYQFIANARGARFQSSSENSAYTPHWQAASRITKTGYVVTMHVPFAIVRTGGSHLWKAQFQRFAVHSNVSDIWSYDPNATNAFDSLYAGTLDGVNPTGTHGAGSSRPAPRFQPYLLGIARSGAAGGSTSQIGLDMAVPITPTASFVGSFHPDYSNVETDQQTISPTAFPRQYQEVRPFFTQVGNAFNYTLGCQNCPQTLYTPAIPTFRQGYGVEGTQGPLTFAGFDAVGSQRTDLADALNFAHSSSSGIEQIDLQRVTVNTPAILDNTNSLNGGYFSARGHWFAYGNYAREDGTLVTDPSQAHYGEIGAGVKTANTVFVLAHQFVGSQFNPVDGYEQQNDIGGYLSFFQQTFHFSPKSKLLDLSVMLNDGHFWNHLSQPAQSNAGDQINIDFKNLWTLHVYQQSSFVLASDGEYLPFSVGNGAFVGYNLNSNYGKGLVYGEGPYYHGHATSEQFFDTMPIRRNLSFSLNLNENSYTSNRSTEPSFKQWLNSASLNWQFSRDASFSLGARRINGTSLPTSYYTPTFTPIFADNLSAAFHYLHGHNEFYLVYGDPNALTTTPAVFFKWIFYAGAEKGT</sequence>
<evidence type="ECO:0008006" key="2">
    <source>
        <dbReference type="Google" id="ProtNLM"/>
    </source>
</evidence>
<evidence type="ECO:0000313" key="1">
    <source>
        <dbReference type="EMBL" id="CBH75698.1"/>
    </source>
</evidence>
<comment type="caution">
    <text evidence="1">The sequence shown here is derived from an EMBL/GenBank/DDBJ whole genome shotgun (WGS) entry which is preliminary data.</text>
</comment>